<evidence type="ECO:0000313" key="1">
    <source>
        <dbReference type="EMBL" id="TCJ05039.1"/>
    </source>
</evidence>
<proteinExistence type="predicted"/>
<dbReference type="RefSeq" id="WP_131236519.1">
    <property type="nucleotide sequence ID" value="NZ_SJTH01000006.1"/>
</dbReference>
<reference evidence="1 2" key="1">
    <citation type="submission" date="2019-03" db="EMBL/GenBank/DDBJ databases">
        <authorList>
            <person name="Jensen L."/>
            <person name="Storgaard J."/>
            <person name="Sulaj E."/>
            <person name="Schramm A."/>
            <person name="Marshall I.P.G."/>
        </authorList>
    </citation>
    <scope>NUCLEOTIDE SEQUENCE [LARGE SCALE GENOMIC DNA]</scope>
    <source>
        <strain evidence="1 2">2017H2G3</strain>
    </source>
</reference>
<evidence type="ECO:0000313" key="2">
    <source>
        <dbReference type="Proteomes" id="UP000293846"/>
    </source>
</evidence>
<keyword evidence="2" id="KW-1185">Reference proteome</keyword>
<protein>
    <submittedName>
        <fullName evidence="1">Uncharacterized protein</fullName>
    </submittedName>
</protein>
<accession>A0A4R1AXI4</accession>
<sequence>MAEKSSFFNSTESDRRKYFADDYAEYFRTLFKSGVFLDKNMDALKVTASGTSMETILNLGVAYLDGYRYENDAPIKLVHALSDQAQERKDRIVIRLDKDLRSINAYVKPGLVGGEAPSLERSQKIYELCVATVTIVAGKSYIESSQITDERLNQELCGIASPTHYKLHAQDHRKGGPDELTPEMIGAVGSKPILVPDRTDLNTLVEGGVYAGYNLENAPFTWQVWYVVEILRSPLNNDYVIQKISQLDSTYPLQYVRMYNKNIGWTNWSQDLYAQHIDDNIKDFGRAKTYYIGPNGNSDNDGLSPEKPLGSFREVEGKASPIFLGSGELHVVVASGMESHHVNDLEVFITSRRVGAIHINMNFNTVDWIQEIEHVYVPVTITNAIFTDRVTFSGASRVKLLNCKWDLKAYDWSQWPALTAEQSNITMFGCQFSQDAVSGGSNRMIVARDSSIIRSISSSFNGTKPGTVLYEASGSIIMYDHHTIVGSTPIIKSESGGGRVFTQI</sequence>
<dbReference type="OrthoDB" id="9795386at2"/>
<dbReference type="Proteomes" id="UP000293846">
    <property type="component" value="Unassembled WGS sequence"/>
</dbReference>
<organism evidence="1 2">
    <name type="scientific">Cytobacillus praedii</name>
    <dbReference type="NCBI Taxonomy" id="1742358"/>
    <lineage>
        <taxon>Bacteria</taxon>
        <taxon>Bacillati</taxon>
        <taxon>Bacillota</taxon>
        <taxon>Bacilli</taxon>
        <taxon>Bacillales</taxon>
        <taxon>Bacillaceae</taxon>
        <taxon>Cytobacillus</taxon>
    </lineage>
</organism>
<name>A0A4R1AXI4_9BACI</name>
<gene>
    <name evidence="1" type="ORF">E0Y62_07430</name>
</gene>
<dbReference type="AlphaFoldDB" id="A0A4R1AXI4"/>
<comment type="caution">
    <text evidence="1">The sequence shown here is derived from an EMBL/GenBank/DDBJ whole genome shotgun (WGS) entry which is preliminary data.</text>
</comment>
<dbReference type="CDD" id="cd19958">
    <property type="entry name" value="pyocin_knob"/>
    <property type="match status" value="1"/>
</dbReference>
<dbReference type="EMBL" id="SJTH01000006">
    <property type="protein sequence ID" value="TCJ05039.1"/>
    <property type="molecule type" value="Genomic_DNA"/>
</dbReference>